<dbReference type="InterPro" id="IPR002692">
    <property type="entry name" value="S45"/>
</dbReference>
<dbReference type="InterPro" id="IPR029055">
    <property type="entry name" value="Ntn_hydrolases_N"/>
</dbReference>
<name>A0A941EDG2_9ACTN</name>
<keyword evidence="3" id="KW-0732">Signal</keyword>
<keyword evidence="5" id="KW-1185">Reference proteome</keyword>
<evidence type="ECO:0000313" key="5">
    <source>
        <dbReference type="Proteomes" id="UP000676325"/>
    </source>
</evidence>
<feature type="region of interest" description="Disordered" evidence="2">
    <location>
        <begin position="367"/>
        <end position="413"/>
    </location>
</feature>
<dbReference type="GO" id="GO:0017000">
    <property type="term" value="P:antibiotic biosynthetic process"/>
    <property type="evidence" value="ECO:0007669"/>
    <property type="project" value="InterPro"/>
</dbReference>
<dbReference type="RefSeq" id="WP_212521829.1">
    <property type="nucleotide sequence ID" value="NZ_JAGSOH010000150.1"/>
</dbReference>
<comment type="caution">
    <text evidence="4">The sequence shown here is derived from an EMBL/GenBank/DDBJ whole genome shotgun (WGS) entry which is preliminary data.</text>
</comment>
<gene>
    <name evidence="4" type="ORF">KDK95_30665</name>
</gene>
<dbReference type="SUPFAM" id="SSF56235">
    <property type="entry name" value="N-terminal nucleophile aminohydrolases (Ntn hydrolases)"/>
    <property type="match status" value="1"/>
</dbReference>
<dbReference type="Pfam" id="PF01804">
    <property type="entry name" value="Penicil_amidase"/>
    <property type="match status" value="1"/>
</dbReference>
<dbReference type="GO" id="GO:0016811">
    <property type="term" value="F:hydrolase activity, acting on carbon-nitrogen (but not peptide) bonds, in linear amides"/>
    <property type="evidence" value="ECO:0007669"/>
    <property type="project" value="InterPro"/>
</dbReference>
<feature type="chain" id="PRO_5039431498" evidence="3">
    <location>
        <begin position="40"/>
        <end position="1014"/>
    </location>
</feature>
<feature type="signal peptide" evidence="3">
    <location>
        <begin position="1"/>
        <end position="39"/>
    </location>
</feature>
<dbReference type="AlphaFoldDB" id="A0A941EDG2"/>
<reference evidence="4" key="1">
    <citation type="submission" date="2021-04" db="EMBL/GenBank/DDBJ databases">
        <title>Genome based classification of Actinospica acidithermotolerans sp. nov., an actinobacterium isolated from an Indonesian hot spring.</title>
        <authorList>
            <person name="Kusuma A.B."/>
            <person name="Putra K.E."/>
            <person name="Nafisah S."/>
            <person name="Loh J."/>
            <person name="Nouioui I."/>
            <person name="Goodfellow M."/>
        </authorList>
    </citation>
    <scope>NUCLEOTIDE SEQUENCE</scope>
    <source>
        <strain evidence="4">MGRD01-02</strain>
    </source>
</reference>
<proteinExistence type="inferred from homology"/>
<dbReference type="PANTHER" id="PTHR34218:SF4">
    <property type="entry name" value="ACYL-HOMOSERINE LACTONE ACYLASE QUIP"/>
    <property type="match status" value="1"/>
</dbReference>
<accession>A0A941EDG2</accession>
<dbReference type="EMBL" id="JAGSOH010000150">
    <property type="protein sequence ID" value="MBR7830705.1"/>
    <property type="molecule type" value="Genomic_DNA"/>
</dbReference>
<sequence length="1014" mass="105413">MRPNRSLHPPLLAGGSRRARRLLAAVAAAVLAATSAAGAATAAQHANAAALSVVDDCGGQCYDILPAGENGNETLAQILLYKVFGTYPSNSNDQLGPYSDLATASTGLTDAQIDQFYNSSALGVSSADVQSTETPETGVTIKFDDSGIPHITGTTRAEAEYGAGYAGAQERLWVMDLLRHLGRGELTSFAGGASANQALEQNLWRGAPYTEADLQAQVTALAGDGSYGAQVKSDIDNYLAGINAYISAVTAANDFPGEYDLTGQSMEPFTETDLIAISDVIGALFGNGGGEQLQSALVKEAAEAEYGTTKGDAVWSGLREQNDTEATLTIHNGTSFPYGEATGETGLAMPDAGSVQAVNIVQNATGTGASGSAAKSAAKSSAKPSSKSSATSRTSAASTASATSATASTSATTAKASAAVTARQVAALAKKLPASLRSNASKLVGMSDGGAMPGVTVPAPGEQHRGMSNALVVSGKDTASGNPIAVFGPQTGYFAPQLLMLEEVEGPGLSARGASFAGLSMYVELGRGQSYAWSATSGEQGTSDTFAVQLCNTDGSAATTSSTAYIDNGVCTPMTKLVRSDAWSPTAADTTAAGSYDLVMYRTDFGLVEYTATIGGKPVAYTVQRSQYMHEADSAIGFMLFNDPSVMSSTSGFESAAAYVNFDFNWFYVNSAHSAYYNSGQNPVRAQGTDPNLPLWGDSADEWVGWSPSTYTESDTASSAHPNSTDQDYYVSWNNKQALGYSAADGNYSWGPVQRVDLLNTGIENYLATGAKFTESSLIKVMETAATTDLRGTQVLPLLLDVINSSTVTDSTEASLVSELTTWMNGGSRILETSSTSQTFANSAAIQLMDAWWPLLLEAEFQSGMGTSLFDALDADMQTNDSPSGGQQITVSGTIESDNMAQTHKGSAFQFGWWGYVSKDLRSVLGRSVTDPLPVTYCGGGSLAACRTALLNSLVAASQESASTVYPADSYCSAGNQWCADSIVQDPLGGIDHPETTWQNRPTFQQVVSFTSGG</sequence>
<dbReference type="Gene3D" id="1.10.439.10">
    <property type="entry name" value="Penicillin Amidohydrolase, domain 1"/>
    <property type="match status" value="1"/>
</dbReference>
<dbReference type="Proteomes" id="UP000676325">
    <property type="component" value="Unassembled WGS sequence"/>
</dbReference>
<dbReference type="PANTHER" id="PTHR34218">
    <property type="entry name" value="PEPTIDASE S45 PENICILLIN AMIDASE"/>
    <property type="match status" value="1"/>
</dbReference>
<evidence type="ECO:0000256" key="2">
    <source>
        <dbReference type="SAM" id="MobiDB-lite"/>
    </source>
</evidence>
<evidence type="ECO:0000313" key="4">
    <source>
        <dbReference type="EMBL" id="MBR7830705.1"/>
    </source>
</evidence>
<evidence type="ECO:0000256" key="3">
    <source>
        <dbReference type="SAM" id="SignalP"/>
    </source>
</evidence>
<protein>
    <submittedName>
        <fullName evidence="4">Penicillin acylase family protein</fullName>
    </submittedName>
</protein>
<organism evidence="4 5">
    <name type="scientific">Actinospica acidithermotolerans</name>
    <dbReference type="NCBI Taxonomy" id="2828514"/>
    <lineage>
        <taxon>Bacteria</taxon>
        <taxon>Bacillati</taxon>
        <taxon>Actinomycetota</taxon>
        <taxon>Actinomycetes</taxon>
        <taxon>Catenulisporales</taxon>
        <taxon>Actinospicaceae</taxon>
        <taxon>Actinospica</taxon>
    </lineage>
</organism>
<comment type="similarity">
    <text evidence="1">Belongs to the peptidase S45 family.</text>
</comment>
<evidence type="ECO:0000256" key="1">
    <source>
        <dbReference type="ARBA" id="ARBA00006586"/>
    </source>
</evidence>
<dbReference type="InterPro" id="IPR023343">
    <property type="entry name" value="Penicillin_amidase_dom1"/>
</dbReference>
<dbReference type="Gene3D" id="3.60.20.10">
    <property type="entry name" value="Glutamine Phosphoribosylpyrophosphate, subunit 1, domain 1"/>
    <property type="match status" value="2"/>
</dbReference>